<feature type="compositionally biased region" description="Polar residues" evidence="1">
    <location>
        <begin position="875"/>
        <end position="889"/>
    </location>
</feature>
<protein>
    <recommendedName>
        <fullName evidence="5">DEF1-coordinates repair and RNA pol II proteolysis in response to DNA damage</fullName>
    </recommendedName>
</protein>
<dbReference type="STRING" id="1111077.M1WHR3"/>
<feature type="compositionally biased region" description="Low complexity" evidence="1">
    <location>
        <begin position="681"/>
        <end position="692"/>
    </location>
</feature>
<feature type="compositionally biased region" description="Basic and acidic residues" evidence="1">
    <location>
        <begin position="297"/>
        <end position="312"/>
    </location>
</feature>
<sequence>MYFPRSLLLLPLITYPAVGAEKSWSKSNLTLELSAYVPPCAEGCFISFLQASIGLRRGQRIPSLQELCSVDGKTGFTVGEGAVQCIAAERSIDGCLEQDANSSVIYRAHQMCSGQPGAFTPTHSVITATLVLPPSGGGPVSFPAPSSTHRVSRKPRKSRASKTTKAFTTSGTELPSTLVVDTHSPPRITTATSSSSSSSSSSLSSSSATASSAADTTLRTSVATETRPTETSTTATSTSTPGAAQGAGRSLTSFQKAGIAVGVIGFALVAAGSLLFLRLCRNKKKPEKKRLSGTQSGKRDSWGQQLGKEHDGSGGGGGNAGGESAWMADLIYPFRDAHGASSTESTVPLTSAAKPTTATPLAETLTTAAAMAGPSKVMKAPEAGSYSKMTPDSKDITSPGANNRISWHHSVLGLAISPVISPNASPTSKRSSVSRPRSKLLPDKPELSLLLGKKPSTVKTAPADTRYYGNTTPYRGPPEKGMASPKPTRASPQRSVLPKLVIPQQHDSEEKLPTVGGTKSRKQPRESNMTEFEEDGRRSSSMSSEGHIWRPPSTEPLSAVTPYYVADKHGNWVLADQNTMSQGAARQGRTAPRTPPLSAYLQLATSAADPPVQNRQPMTERKQIHSLPHRVVAGPGISSPAPANSPSPTRQTIRLVTEAEPPLKGRGRDSEQMFVPRPLFSSATPGSTAASGQLPGRRGGLIQPRTPPANSGTTSRTISSRDDGDDDDANRPVMKRMNLSPVVESPWSTKAHTQTDGRWLVSKPQTQGRETTPVGTRANLVPPPRMPISYTSEGRQTGSRPMYSSTTPRDGQHGDNRATTARAALPTPTPTPTTDPDKKPRLGASTTEPIISHAIPTPVTSPPSTSPPLSRNLPWPTTHNAATVRTGSPTMRIVRPSPEPEPSSSIQPGTSPPRQPQRRPYETRVEEEPWEHVPRPQRQQHHHHHQQEQQPHQHQHQHQHQQEQQQHQQPHAHRPRPALGWIPGLPAHPRLHPHPHPHPHPQYGPRPINTVTVTNTNTLWVPPQARTTRGMETEPDHHQLTPRRAQRDAQRSLGGVSVTVGVGVGVQRQDPQGRGLEMKSSEEEEELLGHAARRGR</sequence>
<name>M1WHR3_CLAP2</name>
<comment type="caution">
    <text evidence="3">The sequence shown here is derived from an EMBL/GenBank/DDBJ whole genome shotgun (WGS) entry which is preliminary data.</text>
</comment>
<dbReference type="eggNOG" id="ENOG502S2Z9">
    <property type="taxonomic scope" value="Eukaryota"/>
</dbReference>
<feature type="region of interest" description="Disordered" evidence="1">
    <location>
        <begin position="285"/>
        <end position="322"/>
    </location>
</feature>
<feature type="compositionally biased region" description="Low complexity" evidence="1">
    <location>
        <begin position="425"/>
        <end position="435"/>
    </location>
</feature>
<evidence type="ECO:0000256" key="1">
    <source>
        <dbReference type="SAM" id="MobiDB-lite"/>
    </source>
</evidence>
<feature type="chain" id="PRO_5004019266" description="DEF1-coordinates repair and RNA pol II proteolysis in response to DNA damage" evidence="2">
    <location>
        <begin position="20"/>
        <end position="1096"/>
    </location>
</feature>
<keyword evidence="2" id="KW-0732">Signal</keyword>
<reference evidence="3 4" key="1">
    <citation type="journal article" date="2013" name="PLoS Genet.">
        <title>Plant-symbiotic fungi as chemical engineers: Multi-genome analysis of the Clavicipitaceae reveals dynamics of alkaloid loci.</title>
        <authorList>
            <person name="Schardl C.L."/>
            <person name="Young C.A."/>
            <person name="Hesse U."/>
            <person name="Amyotte S.G."/>
            <person name="Andreeva K."/>
            <person name="Calie P.J."/>
            <person name="Fleetwood D.J."/>
            <person name="Haws D.C."/>
            <person name="Moore N."/>
            <person name="Oeser B."/>
            <person name="Panaccione D.G."/>
            <person name="Schweri K.K."/>
            <person name="Voisey C.R."/>
            <person name="Farman M.L."/>
            <person name="Jaromczyk J.W."/>
            <person name="Roe B.A."/>
            <person name="O'Sullivan D.M."/>
            <person name="Scott B."/>
            <person name="Tudzynski P."/>
            <person name="An Z."/>
            <person name="Arnaoudova E.G."/>
            <person name="Bullock C.T."/>
            <person name="Charlton N.D."/>
            <person name="Chen L."/>
            <person name="Cox M."/>
            <person name="Dinkins R.D."/>
            <person name="Florea S."/>
            <person name="Glenn A.E."/>
            <person name="Gordon A."/>
            <person name="Gueldener U."/>
            <person name="Harris D.R."/>
            <person name="Hollin W."/>
            <person name="Jaromczyk J."/>
            <person name="Johnson R.D."/>
            <person name="Khan A.K."/>
            <person name="Leistner E."/>
            <person name="Leuchtmann A."/>
            <person name="Li C."/>
            <person name="Liu J."/>
            <person name="Liu J."/>
            <person name="Liu M."/>
            <person name="Mace W."/>
            <person name="Machado C."/>
            <person name="Nagabhyru P."/>
            <person name="Pan J."/>
            <person name="Schmid J."/>
            <person name="Sugawara K."/>
            <person name="Steiner U."/>
            <person name="Takach J.E."/>
            <person name="Tanaka E."/>
            <person name="Webb J.S."/>
            <person name="Wilson E.V."/>
            <person name="Wiseman J.L."/>
            <person name="Yoshida R."/>
            <person name="Zeng Z."/>
        </authorList>
    </citation>
    <scope>NUCLEOTIDE SEQUENCE [LARGE SCALE GENOMIC DNA]</scope>
    <source>
        <strain evidence="3 4">20.1</strain>
    </source>
</reference>
<feature type="region of interest" description="Disordered" evidence="1">
    <location>
        <begin position="137"/>
        <end position="248"/>
    </location>
</feature>
<feature type="compositionally biased region" description="Polar residues" evidence="1">
    <location>
        <begin position="763"/>
        <end position="774"/>
    </location>
</feature>
<feature type="compositionally biased region" description="Basic and acidic residues" evidence="1">
    <location>
        <begin position="661"/>
        <end position="671"/>
    </location>
</feature>
<dbReference type="EMBL" id="CAGA01000053">
    <property type="protein sequence ID" value="CCE33179.1"/>
    <property type="molecule type" value="Genomic_DNA"/>
</dbReference>
<feature type="region of interest" description="Disordered" evidence="1">
    <location>
        <begin position="631"/>
        <end position="1006"/>
    </location>
</feature>
<gene>
    <name evidence="3" type="ORF">CPUR_07103</name>
</gene>
<feature type="compositionally biased region" description="Low complexity" evidence="1">
    <location>
        <begin position="189"/>
        <end position="248"/>
    </location>
</feature>
<dbReference type="Proteomes" id="UP000016801">
    <property type="component" value="Unassembled WGS sequence"/>
</dbReference>
<feature type="region of interest" description="Disordered" evidence="1">
    <location>
        <begin position="419"/>
        <end position="553"/>
    </location>
</feature>
<feature type="compositionally biased region" description="Polar residues" evidence="1">
    <location>
        <begin position="746"/>
        <end position="756"/>
    </location>
</feature>
<feature type="compositionally biased region" description="Low complexity" evidence="1">
    <location>
        <begin position="638"/>
        <end position="648"/>
    </location>
</feature>
<proteinExistence type="predicted"/>
<feature type="compositionally biased region" description="Basic and acidic residues" evidence="1">
    <location>
        <begin position="1029"/>
        <end position="1050"/>
    </location>
</feature>
<feature type="compositionally biased region" description="Polar residues" evidence="1">
    <location>
        <begin position="163"/>
        <end position="175"/>
    </location>
</feature>
<feature type="compositionally biased region" description="Basic residues" evidence="1">
    <location>
        <begin position="989"/>
        <end position="999"/>
    </location>
</feature>
<evidence type="ECO:0000313" key="3">
    <source>
        <dbReference type="EMBL" id="CCE33179.1"/>
    </source>
</evidence>
<feature type="signal peptide" evidence="2">
    <location>
        <begin position="1"/>
        <end position="19"/>
    </location>
</feature>
<organism evidence="3 4">
    <name type="scientific">Claviceps purpurea (strain 20.1)</name>
    <name type="common">Ergot fungus</name>
    <name type="synonym">Sphacelia segetum</name>
    <dbReference type="NCBI Taxonomy" id="1111077"/>
    <lineage>
        <taxon>Eukaryota</taxon>
        <taxon>Fungi</taxon>
        <taxon>Dikarya</taxon>
        <taxon>Ascomycota</taxon>
        <taxon>Pezizomycotina</taxon>
        <taxon>Sordariomycetes</taxon>
        <taxon>Hypocreomycetidae</taxon>
        <taxon>Hypocreales</taxon>
        <taxon>Clavicipitaceae</taxon>
        <taxon>Claviceps</taxon>
    </lineage>
</organism>
<dbReference type="VEuPathDB" id="FungiDB:CPUR_07103"/>
<evidence type="ECO:0000256" key="2">
    <source>
        <dbReference type="SAM" id="SignalP"/>
    </source>
</evidence>
<dbReference type="HOGENOM" id="CLU_261614_0_0_1"/>
<dbReference type="AlphaFoldDB" id="M1WHR3"/>
<feature type="compositionally biased region" description="Polar residues" evidence="1">
    <location>
        <begin position="789"/>
        <end position="809"/>
    </location>
</feature>
<feature type="compositionally biased region" description="Basic and acidic residues" evidence="1">
    <location>
        <begin position="919"/>
        <end position="934"/>
    </location>
</feature>
<dbReference type="PhylomeDB" id="M1WHR3"/>
<feature type="region of interest" description="Disordered" evidence="1">
    <location>
        <begin position="1025"/>
        <end position="1096"/>
    </location>
</feature>
<dbReference type="OrthoDB" id="3946741at2759"/>
<accession>M1WHR3</accession>
<feature type="compositionally biased region" description="Basic residues" evidence="1">
    <location>
        <begin position="150"/>
        <end position="162"/>
    </location>
</feature>
<evidence type="ECO:0008006" key="5">
    <source>
        <dbReference type="Google" id="ProtNLM"/>
    </source>
</evidence>
<keyword evidence="4" id="KW-1185">Reference proteome</keyword>
<evidence type="ECO:0000313" key="4">
    <source>
        <dbReference type="Proteomes" id="UP000016801"/>
    </source>
</evidence>